<dbReference type="OrthoDB" id="161024at2"/>
<feature type="transmembrane region" description="Helical" evidence="1">
    <location>
        <begin position="69"/>
        <end position="93"/>
    </location>
</feature>
<dbReference type="RefSeq" id="WP_033100578.1">
    <property type="nucleotide sequence ID" value="NZ_JACEIP010000006.1"/>
</dbReference>
<keyword evidence="1" id="KW-0472">Membrane</keyword>
<dbReference type="Proteomes" id="UP000530514">
    <property type="component" value="Unassembled WGS sequence"/>
</dbReference>
<protein>
    <submittedName>
        <fullName evidence="2">Stage II sporulation protein M</fullName>
    </submittedName>
</protein>
<gene>
    <name evidence="2" type="ORF">H1164_05290</name>
</gene>
<dbReference type="PANTHER" id="PTHR35337">
    <property type="entry name" value="SLR1478 PROTEIN"/>
    <property type="match status" value="1"/>
</dbReference>
<feature type="transmembrane region" description="Helical" evidence="1">
    <location>
        <begin position="176"/>
        <end position="202"/>
    </location>
</feature>
<evidence type="ECO:0000256" key="1">
    <source>
        <dbReference type="SAM" id="Phobius"/>
    </source>
</evidence>
<keyword evidence="1" id="KW-1133">Transmembrane helix</keyword>
<dbReference type="AlphaFoldDB" id="A0A7W1X972"/>
<dbReference type="Pfam" id="PF01944">
    <property type="entry name" value="SpoIIM"/>
    <property type="match status" value="1"/>
</dbReference>
<sequence>MRNWTRALREESRYIGMSTVVFIVSAIMGYLNTNGLLRTLKAAGIFDQLEQIAKSIDHNPTFLHAFLTIFANNLLASVTMIGLGLLLGLVPFFSMLTNGLMLGVTLHLAASESHASPLFVFLTTILPHGIVELPAAILAAAFGIHLGMAVLRRFFSFVSPVLMERSKEEWQGIRRRIIPILLTIVSLLLIAALIEASLILYVKPLG</sequence>
<dbReference type="InterPro" id="IPR002798">
    <property type="entry name" value="SpoIIM-like"/>
</dbReference>
<name>A0A7W1X972_9BACL</name>
<reference evidence="2 3" key="1">
    <citation type="submission" date="2020-07" db="EMBL/GenBank/DDBJ databases">
        <authorList>
            <person name="Feng H."/>
        </authorList>
    </citation>
    <scope>NUCLEOTIDE SEQUENCE [LARGE SCALE GENOMIC DNA]</scope>
    <source>
        <strain evidence="3">s-11</strain>
    </source>
</reference>
<comment type="caution">
    <text evidence="2">The sequence shown here is derived from an EMBL/GenBank/DDBJ whole genome shotgun (WGS) entry which is preliminary data.</text>
</comment>
<keyword evidence="3" id="KW-1185">Reference proteome</keyword>
<feature type="transmembrane region" description="Helical" evidence="1">
    <location>
        <begin position="133"/>
        <end position="155"/>
    </location>
</feature>
<dbReference type="PANTHER" id="PTHR35337:SF1">
    <property type="entry name" value="SLR1478 PROTEIN"/>
    <property type="match status" value="1"/>
</dbReference>
<evidence type="ECO:0000313" key="3">
    <source>
        <dbReference type="Proteomes" id="UP000530514"/>
    </source>
</evidence>
<evidence type="ECO:0000313" key="2">
    <source>
        <dbReference type="EMBL" id="MBA4542315.1"/>
    </source>
</evidence>
<keyword evidence="1" id="KW-0812">Transmembrane</keyword>
<proteinExistence type="predicted"/>
<accession>A0A7W1X972</accession>
<dbReference type="EMBL" id="JACEIP010000006">
    <property type="protein sequence ID" value="MBA4542315.1"/>
    <property type="molecule type" value="Genomic_DNA"/>
</dbReference>
<organism evidence="2 3">
    <name type="scientific">Thermoactinomyces daqus</name>
    <dbReference type="NCBI Taxonomy" id="1329516"/>
    <lineage>
        <taxon>Bacteria</taxon>
        <taxon>Bacillati</taxon>
        <taxon>Bacillota</taxon>
        <taxon>Bacilli</taxon>
        <taxon>Bacillales</taxon>
        <taxon>Thermoactinomycetaceae</taxon>
        <taxon>Thermoactinomyces</taxon>
    </lineage>
</organism>
<feature type="transmembrane region" description="Helical" evidence="1">
    <location>
        <begin position="12"/>
        <end position="31"/>
    </location>
</feature>